<evidence type="ECO:0000313" key="9">
    <source>
        <dbReference type="EMBL" id="RDE18826.1"/>
    </source>
</evidence>
<name>A0A369WDX9_9GAMM</name>
<dbReference type="RefSeq" id="WP_114696440.1">
    <property type="nucleotide sequence ID" value="NZ_QQOH01000004.1"/>
</dbReference>
<dbReference type="NCBIfam" id="NF004402">
    <property type="entry name" value="PRK05758.2-2"/>
    <property type="match status" value="1"/>
</dbReference>
<keyword evidence="10" id="KW-1185">Reference proteome</keyword>
<sequence length="178" mass="19141">MAELSTVARPYTKAAFASAIEQKSLDQWSEMLAVAAQAASDEQVAALLGNPALSAEQKAGLVLDVCADKLNEQGQNFIKLLAENKRLPVLPEISVLFDRFKAEQQKSVDVEVTSAYKLTKEQQTNLAQALGAKLDREVNITSSQDKSLIGGLIVRTDDLVIDGSVRGKLQKLAEALGS</sequence>
<keyword evidence="2 8" id="KW-0813">Transport</keyword>
<accession>A0A369WDX9</accession>
<dbReference type="Pfam" id="PF00213">
    <property type="entry name" value="OSCP"/>
    <property type="match status" value="1"/>
</dbReference>
<dbReference type="AlphaFoldDB" id="A0A369WDX9"/>
<keyword evidence="3 8" id="KW-0375">Hydrogen ion transport</keyword>
<dbReference type="PRINTS" id="PR00125">
    <property type="entry name" value="ATPASEDELTA"/>
</dbReference>
<dbReference type="GO" id="GO:0046933">
    <property type="term" value="F:proton-transporting ATP synthase activity, rotational mechanism"/>
    <property type="evidence" value="ECO:0007669"/>
    <property type="project" value="UniProtKB-UniRule"/>
</dbReference>
<comment type="function">
    <text evidence="8">This protein is part of the stalk that links CF(0) to CF(1). It either transmits conformational changes from CF(0) to CF(1) or is implicated in proton conduction.</text>
</comment>
<keyword evidence="4 8" id="KW-0406">Ion transport</keyword>
<evidence type="ECO:0000256" key="2">
    <source>
        <dbReference type="ARBA" id="ARBA00022448"/>
    </source>
</evidence>
<comment type="function">
    <text evidence="8">F(1)F(0) ATP synthase produces ATP from ADP in the presence of a proton or sodium gradient. F-type ATPases consist of two structural domains, F(1) containing the extramembraneous catalytic core and F(0) containing the membrane proton channel, linked together by a central stalk and a peripheral stalk. During catalysis, ATP synthesis in the catalytic domain of F(1) is coupled via a rotary mechanism of the central stalk subunits to proton translocation.</text>
</comment>
<organism evidence="9 10">
    <name type="scientific">Motiliproteus coralliicola</name>
    <dbReference type="NCBI Taxonomy" id="2283196"/>
    <lineage>
        <taxon>Bacteria</taxon>
        <taxon>Pseudomonadati</taxon>
        <taxon>Pseudomonadota</taxon>
        <taxon>Gammaproteobacteria</taxon>
        <taxon>Oceanospirillales</taxon>
        <taxon>Oceanospirillaceae</taxon>
        <taxon>Motiliproteus</taxon>
    </lineage>
</organism>
<keyword evidence="6 8" id="KW-0139">CF(1)</keyword>
<dbReference type="GO" id="GO:0005886">
    <property type="term" value="C:plasma membrane"/>
    <property type="evidence" value="ECO:0007669"/>
    <property type="project" value="UniProtKB-SubCell"/>
</dbReference>
<evidence type="ECO:0000256" key="6">
    <source>
        <dbReference type="ARBA" id="ARBA00023196"/>
    </source>
</evidence>
<keyword evidence="8" id="KW-1003">Cell membrane</keyword>
<dbReference type="InterPro" id="IPR000711">
    <property type="entry name" value="ATPase_OSCP/dsu"/>
</dbReference>
<keyword evidence="7 8" id="KW-0066">ATP synthesis</keyword>
<keyword evidence="5 8" id="KW-0472">Membrane</keyword>
<dbReference type="Proteomes" id="UP000253769">
    <property type="component" value="Unassembled WGS sequence"/>
</dbReference>
<dbReference type="InterPro" id="IPR026015">
    <property type="entry name" value="ATP_synth_OSCP/delta_N_sf"/>
</dbReference>
<comment type="caution">
    <text evidence="9">The sequence shown here is derived from an EMBL/GenBank/DDBJ whole genome shotgun (WGS) entry which is preliminary data.</text>
</comment>
<evidence type="ECO:0000256" key="5">
    <source>
        <dbReference type="ARBA" id="ARBA00023136"/>
    </source>
</evidence>
<gene>
    <name evidence="8" type="primary">atpH</name>
    <name evidence="9" type="ORF">DV711_14495</name>
</gene>
<evidence type="ECO:0000256" key="1">
    <source>
        <dbReference type="ARBA" id="ARBA00004370"/>
    </source>
</evidence>
<evidence type="ECO:0000256" key="8">
    <source>
        <dbReference type="HAMAP-Rule" id="MF_01416"/>
    </source>
</evidence>
<dbReference type="SUPFAM" id="SSF47928">
    <property type="entry name" value="N-terminal domain of the delta subunit of the F1F0-ATP synthase"/>
    <property type="match status" value="1"/>
</dbReference>
<protein>
    <recommendedName>
        <fullName evidence="8">ATP synthase subunit delta</fullName>
    </recommendedName>
    <alternativeName>
        <fullName evidence="8">ATP synthase F(1) sector subunit delta</fullName>
    </alternativeName>
    <alternativeName>
        <fullName evidence="8">F-type ATPase subunit delta</fullName>
        <shortName evidence="8">F-ATPase subunit delta</shortName>
    </alternativeName>
</protein>
<comment type="subcellular location">
    <subcellularLocation>
        <location evidence="8">Cell membrane</location>
        <topology evidence="8">Peripheral membrane protein</topology>
    </subcellularLocation>
    <subcellularLocation>
        <location evidence="1">Membrane</location>
    </subcellularLocation>
</comment>
<evidence type="ECO:0000256" key="7">
    <source>
        <dbReference type="ARBA" id="ARBA00023310"/>
    </source>
</evidence>
<dbReference type="PANTHER" id="PTHR11910">
    <property type="entry name" value="ATP SYNTHASE DELTA CHAIN"/>
    <property type="match status" value="1"/>
</dbReference>
<comment type="similarity">
    <text evidence="8">Belongs to the ATPase delta chain family.</text>
</comment>
<proteinExistence type="inferred from homology"/>
<dbReference type="Gene3D" id="1.10.520.20">
    <property type="entry name" value="N-terminal domain of the delta subunit of the F1F0-ATP synthase"/>
    <property type="match status" value="1"/>
</dbReference>
<dbReference type="GO" id="GO:0045259">
    <property type="term" value="C:proton-transporting ATP synthase complex"/>
    <property type="evidence" value="ECO:0007669"/>
    <property type="project" value="UniProtKB-KW"/>
</dbReference>
<evidence type="ECO:0000256" key="4">
    <source>
        <dbReference type="ARBA" id="ARBA00023065"/>
    </source>
</evidence>
<dbReference type="EMBL" id="QQOH01000004">
    <property type="protein sequence ID" value="RDE18826.1"/>
    <property type="molecule type" value="Genomic_DNA"/>
</dbReference>
<dbReference type="NCBIfam" id="TIGR01145">
    <property type="entry name" value="ATP_synt_delta"/>
    <property type="match status" value="1"/>
</dbReference>
<evidence type="ECO:0000313" key="10">
    <source>
        <dbReference type="Proteomes" id="UP000253769"/>
    </source>
</evidence>
<dbReference type="HAMAP" id="MF_01416">
    <property type="entry name" value="ATP_synth_delta_bact"/>
    <property type="match status" value="1"/>
</dbReference>
<evidence type="ECO:0000256" key="3">
    <source>
        <dbReference type="ARBA" id="ARBA00022781"/>
    </source>
</evidence>
<dbReference type="OrthoDB" id="9816221at2"/>
<reference evidence="9 10" key="1">
    <citation type="submission" date="2018-07" db="EMBL/GenBank/DDBJ databases">
        <title>Motiliproteus coralliicola sp. nov., a bacterium isolated from Coral.</title>
        <authorList>
            <person name="Wang G."/>
        </authorList>
    </citation>
    <scope>NUCLEOTIDE SEQUENCE [LARGE SCALE GENOMIC DNA]</scope>
    <source>
        <strain evidence="9 10">C34</strain>
    </source>
</reference>